<proteinExistence type="predicted"/>
<dbReference type="RefSeq" id="WP_051453699.1">
    <property type="nucleotide sequence ID" value="NZ_CP012746.1"/>
</dbReference>
<feature type="chain" id="PRO_5006053948" evidence="1">
    <location>
        <begin position="24"/>
        <end position="322"/>
    </location>
</feature>
<dbReference type="AlphaFoldDB" id="A0A0P0R559"/>
<dbReference type="Pfam" id="PF05229">
    <property type="entry name" value="SCPU"/>
    <property type="match status" value="2"/>
</dbReference>
<gene>
    <name evidence="3" type="ORF">K788_0008000</name>
</gene>
<protein>
    <submittedName>
        <fullName evidence="3">Sigma-fimbriae tip adhesin</fullName>
    </submittedName>
</protein>
<evidence type="ECO:0000256" key="1">
    <source>
        <dbReference type="SAM" id="SignalP"/>
    </source>
</evidence>
<dbReference type="SMART" id="SM00972">
    <property type="entry name" value="SCPU"/>
    <property type="match status" value="2"/>
</dbReference>
<sequence length="322" mass="32421">MKRMLWPVLLVACLACAPRIALAQTCNAIASSLNFGQVSPIAGTTASTSSTITTNCTGMGVLPVRACVNIGTGSGGSSYLPRVALNGTSQLQYNLYTTSGGSTVWGSRGSTTYAPIAVDVVQNGLTGAGSATLTVYGRVPASQTSLVAGTYTSTFAGALQAELDYAAYLLVAPACASLTSPGSTFSFAVSASVINDCTIASTNINFGTAGVLNSTLTATGTLSVACTNNDAYSIALSAGAGSGATVADRVMTRSGGSDKIHYQLYQNASHSLPWGDGTNGTTALTGTGTGSSQSVTVYARVLPQTTPQAGTYIDTVIATITY</sequence>
<dbReference type="EMBL" id="CP012746">
    <property type="protein sequence ID" value="ALL63332.1"/>
    <property type="molecule type" value="Genomic_DNA"/>
</dbReference>
<evidence type="ECO:0000259" key="2">
    <source>
        <dbReference type="Pfam" id="PF05229"/>
    </source>
</evidence>
<evidence type="ECO:0000313" key="4">
    <source>
        <dbReference type="Proteomes" id="UP000019146"/>
    </source>
</evidence>
<dbReference type="InterPro" id="IPR053167">
    <property type="entry name" value="Spore_coat_component"/>
</dbReference>
<name>A0A0P0R559_9BURK</name>
<accession>A0A0P0R559</accession>
<organism evidence="3 4">
    <name type="scientific">Paraburkholderia caribensis MBA4</name>
    <dbReference type="NCBI Taxonomy" id="1323664"/>
    <lineage>
        <taxon>Bacteria</taxon>
        <taxon>Pseudomonadati</taxon>
        <taxon>Pseudomonadota</taxon>
        <taxon>Betaproteobacteria</taxon>
        <taxon>Burkholderiales</taxon>
        <taxon>Burkholderiaceae</taxon>
        <taxon>Paraburkholderia</taxon>
    </lineage>
</organism>
<dbReference type="GeneID" id="69967599"/>
<dbReference type="PANTHER" id="PTHR37089:SF3">
    <property type="entry name" value="EXPORTED PROTEIN"/>
    <property type="match status" value="1"/>
</dbReference>
<evidence type="ECO:0000313" key="3">
    <source>
        <dbReference type="EMBL" id="ALL63332.1"/>
    </source>
</evidence>
<dbReference type="InterPro" id="IPR007893">
    <property type="entry name" value="Spore_coat_U/FanG"/>
</dbReference>
<dbReference type="KEGG" id="bcai:K788_0008000"/>
<feature type="signal peptide" evidence="1">
    <location>
        <begin position="1"/>
        <end position="23"/>
    </location>
</feature>
<dbReference type="PANTHER" id="PTHR37089">
    <property type="entry name" value="PROTEIN U-RELATED"/>
    <property type="match status" value="1"/>
</dbReference>
<feature type="domain" description="Spore coat protein U/FanG" evidence="2">
    <location>
        <begin position="184"/>
        <end position="319"/>
    </location>
</feature>
<dbReference type="Proteomes" id="UP000019146">
    <property type="component" value="Chromosome 1"/>
</dbReference>
<keyword evidence="1" id="KW-0732">Signal</keyword>
<reference evidence="3 4" key="1">
    <citation type="journal article" date="2014" name="Genome Announc.">
        <title>Draft Genome Sequence of the Haloacid-Degrading Burkholderia caribensis Strain MBA4.</title>
        <authorList>
            <person name="Pan Y."/>
            <person name="Kong K.F."/>
            <person name="Tsang J.S."/>
        </authorList>
    </citation>
    <scope>NUCLEOTIDE SEQUENCE [LARGE SCALE GENOMIC DNA]</scope>
    <source>
        <strain evidence="3 4">MBA4</strain>
    </source>
</reference>
<feature type="domain" description="Spore coat protein U/FanG" evidence="2">
    <location>
        <begin position="20"/>
        <end position="155"/>
    </location>
</feature>